<gene>
    <name evidence="2" type="ORF">NMP03_02795</name>
</gene>
<keyword evidence="1" id="KW-0677">Repeat</keyword>
<dbReference type="InterPro" id="IPR027417">
    <property type="entry name" value="P-loop_NTPase"/>
</dbReference>
<dbReference type="PANTHER" id="PTHR19211">
    <property type="entry name" value="ATP-BINDING TRANSPORT PROTEIN-RELATED"/>
    <property type="match status" value="1"/>
</dbReference>
<keyword evidence="3" id="KW-1185">Reference proteome</keyword>
<protein>
    <submittedName>
        <fullName evidence="2">ABC transporter ATP-binding protein</fullName>
    </submittedName>
</protein>
<evidence type="ECO:0000313" key="3">
    <source>
        <dbReference type="Proteomes" id="UP001058533"/>
    </source>
</evidence>
<dbReference type="Gene3D" id="3.40.50.300">
    <property type="entry name" value="P-loop containing nucleotide triphosphate hydrolases"/>
    <property type="match status" value="1"/>
</dbReference>
<organism evidence="2 3">
    <name type="scientific">Sphingomonas qomolangmaensis</name>
    <dbReference type="NCBI Taxonomy" id="2918765"/>
    <lineage>
        <taxon>Bacteria</taxon>
        <taxon>Pseudomonadati</taxon>
        <taxon>Pseudomonadota</taxon>
        <taxon>Alphaproteobacteria</taxon>
        <taxon>Sphingomonadales</taxon>
        <taxon>Sphingomonadaceae</taxon>
        <taxon>Sphingomonas</taxon>
    </lineage>
</organism>
<dbReference type="Proteomes" id="UP001058533">
    <property type="component" value="Chromosome"/>
</dbReference>
<dbReference type="GO" id="GO:0005524">
    <property type="term" value="F:ATP binding"/>
    <property type="evidence" value="ECO:0007669"/>
    <property type="project" value="UniProtKB-KW"/>
</dbReference>
<evidence type="ECO:0000256" key="1">
    <source>
        <dbReference type="ARBA" id="ARBA00022737"/>
    </source>
</evidence>
<dbReference type="InterPro" id="IPR050611">
    <property type="entry name" value="ABCF"/>
</dbReference>
<evidence type="ECO:0000313" key="2">
    <source>
        <dbReference type="EMBL" id="UUL83180.1"/>
    </source>
</evidence>
<keyword evidence="2" id="KW-0547">Nucleotide-binding</keyword>
<dbReference type="SUPFAM" id="SSF52540">
    <property type="entry name" value="P-loop containing nucleoside triphosphate hydrolases"/>
    <property type="match status" value="1"/>
</dbReference>
<proteinExistence type="predicted"/>
<accession>A0ABY5L880</accession>
<dbReference type="RefSeq" id="WP_256507024.1">
    <property type="nucleotide sequence ID" value="NZ_CP101740.1"/>
</dbReference>
<dbReference type="PANTHER" id="PTHR19211:SF6">
    <property type="entry name" value="BLL7188 PROTEIN"/>
    <property type="match status" value="1"/>
</dbReference>
<reference evidence="2" key="1">
    <citation type="submission" date="2022-07" db="EMBL/GenBank/DDBJ databases">
        <title>Sphingomonas sp. nov., a novel bacterium isolated from the north slope of the Mount Everest.</title>
        <authorList>
            <person name="Cui X."/>
            <person name="Liu Y."/>
        </authorList>
    </citation>
    <scope>NUCLEOTIDE SEQUENCE</scope>
    <source>
        <strain evidence="2">S5-59</strain>
    </source>
</reference>
<sequence length="151" mass="16228">MLDQHVDPLDEADTIVGSLAACARFAFRNRDTQRIVGSLSGGERLRTGLAATLSGPQPAWLLILDEPTNHLDVSSIEVLERALLSFDGALLVVSHDVRFLEAIGIERTVVIATDYLQPGGYSLRFASSPISAILSEGGMFAAFPFWCVPVG</sequence>
<keyword evidence="2" id="KW-0067">ATP-binding</keyword>
<dbReference type="EMBL" id="CP101740">
    <property type="protein sequence ID" value="UUL83180.1"/>
    <property type="molecule type" value="Genomic_DNA"/>
</dbReference>
<name>A0ABY5L880_9SPHN</name>